<reference evidence="2 3" key="1">
    <citation type="submission" date="2022-04" db="EMBL/GenBank/DDBJ databases">
        <title>Genome draft of Actinomadura sp. ATCC 31491.</title>
        <authorList>
            <person name="Shi X."/>
            <person name="Du Y."/>
        </authorList>
    </citation>
    <scope>NUCLEOTIDE SEQUENCE [LARGE SCALE GENOMIC DNA]</scope>
    <source>
        <strain evidence="2 3">ATCC 31491</strain>
    </source>
</reference>
<evidence type="ECO:0000256" key="1">
    <source>
        <dbReference type="SAM" id="SignalP"/>
    </source>
</evidence>
<evidence type="ECO:0000313" key="3">
    <source>
        <dbReference type="Proteomes" id="UP001317259"/>
    </source>
</evidence>
<evidence type="ECO:0000313" key="2">
    <source>
        <dbReference type="EMBL" id="MCK2214574.1"/>
    </source>
</evidence>
<sequence length="94" mass="9882">MIVLAAALWAIQAVAVQLQCVDAARTAARAAARGESLDEVRIEARSATRPDAQVEVSRDTEKTTVEIAVQVRPAWGSVLPAVRVSASATADTEP</sequence>
<feature type="chain" id="PRO_5045445744" description="Pilus assembly protein TadE" evidence="1">
    <location>
        <begin position="16"/>
        <end position="94"/>
    </location>
</feature>
<keyword evidence="3" id="KW-1185">Reference proteome</keyword>
<protein>
    <recommendedName>
        <fullName evidence="4">Pilus assembly protein TadE</fullName>
    </recommendedName>
</protein>
<organism evidence="2 3">
    <name type="scientific">Actinomadura luzonensis</name>
    <dbReference type="NCBI Taxonomy" id="2805427"/>
    <lineage>
        <taxon>Bacteria</taxon>
        <taxon>Bacillati</taxon>
        <taxon>Actinomycetota</taxon>
        <taxon>Actinomycetes</taxon>
        <taxon>Streptosporangiales</taxon>
        <taxon>Thermomonosporaceae</taxon>
        <taxon>Actinomadura</taxon>
    </lineage>
</organism>
<name>A0ABT0FQM4_9ACTN</name>
<accession>A0ABT0FQM4</accession>
<comment type="caution">
    <text evidence="2">The sequence shown here is derived from an EMBL/GenBank/DDBJ whole genome shotgun (WGS) entry which is preliminary data.</text>
</comment>
<dbReference type="Proteomes" id="UP001317259">
    <property type="component" value="Unassembled WGS sequence"/>
</dbReference>
<keyword evidence="1" id="KW-0732">Signal</keyword>
<dbReference type="NCBIfam" id="NF041390">
    <property type="entry name" value="TadE_Rv3655c"/>
    <property type="match status" value="1"/>
</dbReference>
<gene>
    <name evidence="2" type="ORF">MF672_012345</name>
</gene>
<dbReference type="InterPro" id="IPR049790">
    <property type="entry name" value="Rv3655c/TadE"/>
</dbReference>
<proteinExistence type="predicted"/>
<feature type="signal peptide" evidence="1">
    <location>
        <begin position="1"/>
        <end position="15"/>
    </location>
</feature>
<evidence type="ECO:0008006" key="4">
    <source>
        <dbReference type="Google" id="ProtNLM"/>
    </source>
</evidence>
<dbReference type="EMBL" id="JAKRKC020000001">
    <property type="protein sequence ID" value="MCK2214574.1"/>
    <property type="molecule type" value="Genomic_DNA"/>
</dbReference>